<dbReference type="GO" id="GO:0006779">
    <property type="term" value="P:porphyrin-containing compound biosynthetic process"/>
    <property type="evidence" value="ECO:0007669"/>
    <property type="project" value="InterPro"/>
</dbReference>
<evidence type="ECO:0000313" key="2">
    <source>
        <dbReference type="EMBL" id="MBI2876192.1"/>
    </source>
</evidence>
<dbReference type="CDD" id="cd03465">
    <property type="entry name" value="URO-D_like"/>
    <property type="match status" value="1"/>
</dbReference>
<dbReference type="Pfam" id="PF01208">
    <property type="entry name" value="URO-D"/>
    <property type="match status" value="1"/>
</dbReference>
<dbReference type="InterPro" id="IPR000257">
    <property type="entry name" value="Uroporphyrinogen_deCOase"/>
</dbReference>
<organism evidence="2 3">
    <name type="scientific">Tectimicrobiota bacterium</name>
    <dbReference type="NCBI Taxonomy" id="2528274"/>
    <lineage>
        <taxon>Bacteria</taxon>
        <taxon>Pseudomonadati</taxon>
        <taxon>Nitrospinota/Tectimicrobiota group</taxon>
        <taxon>Candidatus Tectimicrobiota</taxon>
    </lineage>
</organism>
<dbReference type="EMBL" id="JACPRF010000150">
    <property type="protein sequence ID" value="MBI2876192.1"/>
    <property type="molecule type" value="Genomic_DNA"/>
</dbReference>
<dbReference type="PANTHER" id="PTHR47099:SF1">
    <property type="entry name" value="METHYLCOBAMIDE:COM METHYLTRANSFERASE MTBA"/>
    <property type="match status" value="1"/>
</dbReference>
<name>A0A932FWD1_UNCTE</name>
<proteinExistence type="predicted"/>
<dbReference type="InterPro" id="IPR038071">
    <property type="entry name" value="UROD/MetE-like_sf"/>
</dbReference>
<evidence type="ECO:0000259" key="1">
    <source>
        <dbReference type="Pfam" id="PF01208"/>
    </source>
</evidence>
<feature type="domain" description="Uroporphyrinogen decarboxylase (URO-D)" evidence="1">
    <location>
        <begin position="123"/>
        <end position="402"/>
    </location>
</feature>
<protein>
    <submittedName>
        <fullName evidence="2">Uroporphyrinogen decarboxylase family protein</fullName>
    </submittedName>
</protein>
<comment type="caution">
    <text evidence="2">The sequence shown here is derived from an EMBL/GenBank/DDBJ whole genome shotgun (WGS) entry which is preliminary data.</text>
</comment>
<dbReference type="AlphaFoldDB" id="A0A932FWD1"/>
<sequence>MVKAIARQPEGAEGIIRIVREWTREAADGQALERVRDWVGRVDGGRPAEPLIDIINWIGLQPSLRGLGLKILEALRGMRLGEIVRIAGRRMAFPLALSVAPKLSGTTIKQNILGGAERKFQTMLRAFQALEADIALCTFADLSLIGEPFDCKVEFPEDAVPMLLDHPIHSREDLRKLYEADFSKATRYPENFATIQMFAGCFTGLKATVSAGPFTMAGLLMGAEEIARKTIKDPQLVQDVLEWCISVLIQDIQAQIACGADLICLGDPTGGLLSPKAYQTFAAEPTRRVIAQIDRPAILHICGNTAHIIEKMCATGVQGISLDYLVDLPSIVSRVPEDVVIMGNINPVGTLLSGTPEEVRQETQQLMERMAGVPNYLGMSGCDIPFPAPIENVQAMVEAIKAA</sequence>
<dbReference type="Proteomes" id="UP000769766">
    <property type="component" value="Unassembled WGS sequence"/>
</dbReference>
<evidence type="ECO:0000313" key="3">
    <source>
        <dbReference type="Proteomes" id="UP000769766"/>
    </source>
</evidence>
<dbReference type="InterPro" id="IPR052024">
    <property type="entry name" value="Methanogen_methyltrans"/>
</dbReference>
<gene>
    <name evidence="2" type="ORF">HYY20_04860</name>
</gene>
<reference evidence="2" key="1">
    <citation type="submission" date="2020-07" db="EMBL/GenBank/DDBJ databases">
        <title>Huge and variable diversity of episymbiotic CPR bacteria and DPANN archaea in groundwater ecosystems.</title>
        <authorList>
            <person name="He C.Y."/>
            <person name="Keren R."/>
            <person name="Whittaker M."/>
            <person name="Farag I.F."/>
            <person name="Doudna J."/>
            <person name="Cate J.H.D."/>
            <person name="Banfield J.F."/>
        </authorList>
    </citation>
    <scope>NUCLEOTIDE SEQUENCE</scope>
    <source>
        <strain evidence="2">NC_groundwater_672_Ag_B-0.1um_62_36</strain>
    </source>
</reference>
<dbReference type="Gene3D" id="3.20.20.210">
    <property type="match status" value="1"/>
</dbReference>
<dbReference type="SUPFAM" id="SSF51726">
    <property type="entry name" value="UROD/MetE-like"/>
    <property type="match status" value="1"/>
</dbReference>
<dbReference type="GO" id="GO:0004853">
    <property type="term" value="F:uroporphyrinogen decarboxylase activity"/>
    <property type="evidence" value="ECO:0007669"/>
    <property type="project" value="InterPro"/>
</dbReference>
<accession>A0A932FWD1</accession>
<dbReference type="PANTHER" id="PTHR47099">
    <property type="entry name" value="METHYLCOBAMIDE:COM METHYLTRANSFERASE MTBA"/>
    <property type="match status" value="1"/>
</dbReference>